<dbReference type="EnsemblPlants" id="Pp3c25_8540V3.3">
    <property type="protein sequence ID" value="Pp3c25_8540V3.3"/>
    <property type="gene ID" value="Pp3c25_8540"/>
</dbReference>
<name>A0A7I4CRB0_PHYPA</name>
<dbReference type="Proteomes" id="UP000006727">
    <property type="component" value="Chromosome 25"/>
</dbReference>
<accession>A0A7I4CRB0</accession>
<reference evidence="1 2" key="2">
    <citation type="journal article" date="2018" name="Plant J.">
        <title>The Physcomitrella patens chromosome-scale assembly reveals moss genome structure and evolution.</title>
        <authorList>
            <person name="Lang D."/>
            <person name="Ullrich K.K."/>
            <person name="Murat F."/>
            <person name="Fuchs J."/>
            <person name="Jenkins J."/>
            <person name="Haas F.B."/>
            <person name="Piednoel M."/>
            <person name="Gundlach H."/>
            <person name="Van Bel M."/>
            <person name="Meyberg R."/>
            <person name="Vives C."/>
            <person name="Morata J."/>
            <person name="Symeonidi A."/>
            <person name="Hiss M."/>
            <person name="Muchero W."/>
            <person name="Kamisugi Y."/>
            <person name="Saleh O."/>
            <person name="Blanc G."/>
            <person name="Decker E.L."/>
            <person name="van Gessel N."/>
            <person name="Grimwood J."/>
            <person name="Hayes R.D."/>
            <person name="Graham S.W."/>
            <person name="Gunter L.E."/>
            <person name="McDaniel S.F."/>
            <person name="Hoernstein S.N.W."/>
            <person name="Larsson A."/>
            <person name="Li F.W."/>
            <person name="Perroud P.F."/>
            <person name="Phillips J."/>
            <person name="Ranjan P."/>
            <person name="Rokshar D.S."/>
            <person name="Rothfels C.J."/>
            <person name="Schneider L."/>
            <person name="Shu S."/>
            <person name="Stevenson D.W."/>
            <person name="Thummler F."/>
            <person name="Tillich M."/>
            <person name="Villarreal Aguilar J.C."/>
            <person name="Widiez T."/>
            <person name="Wong G.K."/>
            <person name="Wymore A."/>
            <person name="Zhang Y."/>
            <person name="Zimmer A.D."/>
            <person name="Quatrano R.S."/>
            <person name="Mayer K.F.X."/>
            <person name="Goodstein D."/>
            <person name="Casacuberta J.M."/>
            <person name="Vandepoele K."/>
            <person name="Reski R."/>
            <person name="Cuming A.C."/>
            <person name="Tuskan G.A."/>
            <person name="Maumus F."/>
            <person name="Salse J."/>
            <person name="Schmutz J."/>
            <person name="Rensing S.A."/>
        </authorList>
    </citation>
    <scope>NUCLEOTIDE SEQUENCE [LARGE SCALE GENOMIC DNA]</scope>
    <source>
        <strain evidence="1 2">cv. Gransden 2004</strain>
    </source>
</reference>
<organism evidence="1 2">
    <name type="scientific">Physcomitrium patens</name>
    <name type="common">Spreading-leaved earth moss</name>
    <name type="synonym">Physcomitrella patens</name>
    <dbReference type="NCBI Taxonomy" id="3218"/>
    <lineage>
        <taxon>Eukaryota</taxon>
        <taxon>Viridiplantae</taxon>
        <taxon>Streptophyta</taxon>
        <taxon>Embryophyta</taxon>
        <taxon>Bryophyta</taxon>
        <taxon>Bryophytina</taxon>
        <taxon>Bryopsida</taxon>
        <taxon>Funariidae</taxon>
        <taxon>Funariales</taxon>
        <taxon>Funariaceae</taxon>
        <taxon>Physcomitrium</taxon>
    </lineage>
</organism>
<reference evidence="1 2" key="1">
    <citation type="journal article" date="2008" name="Science">
        <title>The Physcomitrella genome reveals evolutionary insights into the conquest of land by plants.</title>
        <authorList>
            <person name="Rensing S."/>
            <person name="Lang D."/>
            <person name="Zimmer A."/>
            <person name="Terry A."/>
            <person name="Salamov A."/>
            <person name="Shapiro H."/>
            <person name="Nishiyama T."/>
            <person name="Perroud P.-F."/>
            <person name="Lindquist E."/>
            <person name="Kamisugi Y."/>
            <person name="Tanahashi T."/>
            <person name="Sakakibara K."/>
            <person name="Fujita T."/>
            <person name="Oishi K."/>
            <person name="Shin-I T."/>
            <person name="Kuroki Y."/>
            <person name="Toyoda A."/>
            <person name="Suzuki Y."/>
            <person name="Hashimoto A."/>
            <person name="Yamaguchi K."/>
            <person name="Sugano A."/>
            <person name="Kohara Y."/>
            <person name="Fujiyama A."/>
            <person name="Anterola A."/>
            <person name="Aoki S."/>
            <person name="Ashton N."/>
            <person name="Barbazuk W.B."/>
            <person name="Barker E."/>
            <person name="Bennetzen J."/>
            <person name="Bezanilla M."/>
            <person name="Blankenship R."/>
            <person name="Cho S.H."/>
            <person name="Dutcher S."/>
            <person name="Estelle M."/>
            <person name="Fawcett J.A."/>
            <person name="Gundlach H."/>
            <person name="Hanada K."/>
            <person name="Heyl A."/>
            <person name="Hicks K.A."/>
            <person name="Hugh J."/>
            <person name="Lohr M."/>
            <person name="Mayer K."/>
            <person name="Melkozernov A."/>
            <person name="Murata T."/>
            <person name="Nelson D."/>
            <person name="Pils B."/>
            <person name="Prigge M."/>
            <person name="Reiss B."/>
            <person name="Renner T."/>
            <person name="Rombauts S."/>
            <person name="Rushton P."/>
            <person name="Sanderfoot A."/>
            <person name="Schween G."/>
            <person name="Shiu S.-H."/>
            <person name="Stueber K."/>
            <person name="Theodoulou F.L."/>
            <person name="Tu H."/>
            <person name="Van de Peer Y."/>
            <person name="Verrier P.J."/>
            <person name="Waters E."/>
            <person name="Wood A."/>
            <person name="Yang L."/>
            <person name="Cove D."/>
            <person name="Cuming A."/>
            <person name="Hasebe M."/>
            <person name="Lucas S."/>
            <person name="Mishler D.B."/>
            <person name="Reski R."/>
            <person name="Grigoriev I."/>
            <person name="Quatrano R.S."/>
            <person name="Boore J.L."/>
        </authorList>
    </citation>
    <scope>NUCLEOTIDE SEQUENCE [LARGE SCALE GENOMIC DNA]</scope>
    <source>
        <strain evidence="1 2">cv. Gransden 2004</strain>
    </source>
</reference>
<reference evidence="1" key="3">
    <citation type="submission" date="2020-12" db="UniProtKB">
        <authorList>
            <consortium name="EnsemblPlants"/>
        </authorList>
    </citation>
    <scope>IDENTIFICATION</scope>
</reference>
<evidence type="ECO:0000313" key="1">
    <source>
        <dbReference type="EnsemblPlants" id="Pp3c25_8540V3.3"/>
    </source>
</evidence>
<dbReference type="EMBL" id="ABEU02000025">
    <property type="status" value="NOT_ANNOTATED_CDS"/>
    <property type="molecule type" value="Genomic_DNA"/>
</dbReference>
<evidence type="ECO:0000313" key="2">
    <source>
        <dbReference type="Proteomes" id="UP000006727"/>
    </source>
</evidence>
<dbReference type="AlphaFoldDB" id="A0A7I4CRB0"/>
<protein>
    <submittedName>
        <fullName evidence="1">Uncharacterized protein</fullName>
    </submittedName>
</protein>
<gene>
    <name evidence="1" type="primary">LOC112277320</name>
</gene>
<keyword evidence="2" id="KW-1185">Reference proteome</keyword>
<proteinExistence type="predicted"/>
<dbReference type="Gramene" id="Pp3c25_8540V3.3">
    <property type="protein sequence ID" value="Pp3c25_8540V3.3"/>
    <property type="gene ID" value="Pp3c25_8540"/>
</dbReference>
<sequence length="209" mass="22913">MYINKGPYDRGWGQSESDVIPTVCVWGFWKMNVCLRGSSSESLSPPDKDIPGPTYLRMFVFLFSHSFVRSFDKTERFHREAKALMLRHLGSVKQAEAVVAVVAVVAAAEAVFVAVAGRGERAVLTPCRRTSELSPTLDRTITATTPVVRALSLSLSHFLVHSPAALLLLPPPPPPPPPPSSPLFSPPYSITHSLEYLVPVRVRPSVDLK</sequence>